<dbReference type="CDD" id="cd02553">
    <property type="entry name" value="PseudoU_synth_RsuA"/>
    <property type="match status" value="1"/>
</dbReference>
<dbReference type="NCBIfam" id="TIGR00093">
    <property type="entry name" value="pseudouridine synthase"/>
    <property type="match status" value="1"/>
</dbReference>
<dbReference type="GO" id="GO:0003723">
    <property type="term" value="F:RNA binding"/>
    <property type="evidence" value="ECO:0007669"/>
    <property type="project" value="UniProtKB-KW"/>
</dbReference>
<dbReference type="CDD" id="cd00165">
    <property type="entry name" value="S4"/>
    <property type="match status" value="1"/>
</dbReference>
<dbReference type="InterPro" id="IPR020103">
    <property type="entry name" value="PsdUridine_synth_cat_dom_sf"/>
</dbReference>
<dbReference type="InterPro" id="IPR042092">
    <property type="entry name" value="PsdUridine_s_RsuA/RluB/E/F_cat"/>
</dbReference>
<dbReference type="OrthoDB" id="9807213at2"/>
<dbReference type="Proteomes" id="UP000321736">
    <property type="component" value="Unassembled WGS sequence"/>
</dbReference>
<name>A0A239TYR8_9STAP</name>
<proteinExistence type="inferred from homology"/>
<dbReference type="Gene3D" id="3.30.70.1560">
    <property type="entry name" value="Alpha-L RNA-binding motif"/>
    <property type="match status" value="1"/>
</dbReference>
<dbReference type="PANTHER" id="PTHR47683">
    <property type="entry name" value="PSEUDOURIDINE SYNTHASE FAMILY PROTEIN-RELATED"/>
    <property type="match status" value="1"/>
</dbReference>
<evidence type="ECO:0000259" key="6">
    <source>
        <dbReference type="SMART" id="SM00363"/>
    </source>
</evidence>
<dbReference type="EC" id="5.4.99.-" evidence="5"/>
<dbReference type="GO" id="GO:0120159">
    <property type="term" value="F:rRNA pseudouridine synthase activity"/>
    <property type="evidence" value="ECO:0007669"/>
    <property type="project" value="UniProtKB-ARBA"/>
</dbReference>
<dbReference type="Pfam" id="PF01479">
    <property type="entry name" value="S4"/>
    <property type="match status" value="1"/>
</dbReference>
<gene>
    <name evidence="7" type="ORF">SPI02_09430</name>
</gene>
<dbReference type="SUPFAM" id="SSF55120">
    <property type="entry name" value="Pseudouridine synthase"/>
    <property type="match status" value="1"/>
</dbReference>
<keyword evidence="2 4" id="KW-0694">RNA-binding</keyword>
<sequence length="231" mass="26244">MRLDKFLANMGVGTRSEVKQLLKKNQVQVNGKNEKQSKAQINPEEDTVTVNGDFIRYVDKVYIMLNKPAGYISATEDNEHSTVLDLIDDFQNLNIFPVGRLDKDTTGLILLTNDGQFNHDIMSPNKHVSKIYRVEAEKAVSQQDIEIFADGVELSDGKAQPAELKCTEESKTVYVTIQEGRFHQVKRMFHAIDNEVLKLKRVQIGQLQLDSSLSEGDYRELTTEEIELVQQ</sequence>
<dbReference type="PROSITE" id="PS50889">
    <property type="entry name" value="S4"/>
    <property type="match status" value="1"/>
</dbReference>
<reference evidence="7 8" key="1">
    <citation type="submission" date="2019-07" db="EMBL/GenBank/DDBJ databases">
        <title>Whole genome shotgun sequence of Staphylococcus piscifermentans NBRC 109625.</title>
        <authorList>
            <person name="Hosoyama A."/>
            <person name="Uohara A."/>
            <person name="Ohji S."/>
            <person name="Ichikawa N."/>
        </authorList>
    </citation>
    <scope>NUCLEOTIDE SEQUENCE [LARGE SCALE GENOMIC DNA]</scope>
    <source>
        <strain evidence="7 8">NBRC 109625</strain>
    </source>
</reference>
<dbReference type="EMBL" id="BKAR01000009">
    <property type="protein sequence ID" value="GEP84358.1"/>
    <property type="molecule type" value="Genomic_DNA"/>
</dbReference>
<evidence type="ECO:0000256" key="5">
    <source>
        <dbReference type="RuleBase" id="RU003887"/>
    </source>
</evidence>
<evidence type="ECO:0000256" key="2">
    <source>
        <dbReference type="ARBA" id="ARBA00022884"/>
    </source>
</evidence>
<evidence type="ECO:0000313" key="7">
    <source>
        <dbReference type="EMBL" id="GEP84358.1"/>
    </source>
</evidence>
<comment type="caution">
    <text evidence="7">The sequence shown here is derived from an EMBL/GenBank/DDBJ whole genome shotgun (WGS) entry which is preliminary data.</text>
</comment>
<dbReference type="PROSITE" id="PS01149">
    <property type="entry name" value="PSI_RSU"/>
    <property type="match status" value="1"/>
</dbReference>
<evidence type="ECO:0000256" key="3">
    <source>
        <dbReference type="ARBA" id="ARBA00023235"/>
    </source>
</evidence>
<dbReference type="PANTHER" id="PTHR47683:SF4">
    <property type="entry name" value="PSEUDOURIDINE SYNTHASE"/>
    <property type="match status" value="1"/>
</dbReference>
<evidence type="ECO:0000256" key="4">
    <source>
        <dbReference type="PROSITE-ProRule" id="PRU00182"/>
    </source>
</evidence>
<dbReference type="InterPro" id="IPR020094">
    <property type="entry name" value="TruA/RsuA/RluB/E/F_N"/>
</dbReference>
<dbReference type="InterPro" id="IPR050343">
    <property type="entry name" value="RsuA_PseudoU_synthase"/>
</dbReference>
<evidence type="ECO:0000256" key="1">
    <source>
        <dbReference type="ARBA" id="ARBA00008348"/>
    </source>
</evidence>
<feature type="domain" description="RNA-binding S4" evidence="6">
    <location>
        <begin position="1"/>
        <end position="56"/>
    </location>
</feature>
<protein>
    <recommendedName>
        <fullName evidence="5">Pseudouridine synthase</fullName>
        <ecNumber evidence="5">5.4.99.-</ecNumber>
    </recommendedName>
</protein>
<dbReference type="InterPro" id="IPR018496">
    <property type="entry name" value="PsdUridine_synth_RsuA/RluB_CS"/>
</dbReference>
<dbReference type="GO" id="GO:0000455">
    <property type="term" value="P:enzyme-directed rRNA pseudouridine synthesis"/>
    <property type="evidence" value="ECO:0007669"/>
    <property type="project" value="UniProtKB-ARBA"/>
</dbReference>
<dbReference type="SUPFAM" id="SSF55174">
    <property type="entry name" value="Alpha-L RNA-binding motif"/>
    <property type="match status" value="1"/>
</dbReference>
<dbReference type="AlphaFoldDB" id="A0A239TYR8"/>
<dbReference type="Gene3D" id="3.10.290.10">
    <property type="entry name" value="RNA-binding S4 domain"/>
    <property type="match status" value="1"/>
</dbReference>
<dbReference type="InterPro" id="IPR036986">
    <property type="entry name" value="S4_RNA-bd_sf"/>
</dbReference>
<dbReference type="Pfam" id="PF00849">
    <property type="entry name" value="PseudoU_synth_2"/>
    <property type="match status" value="1"/>
</dbReference>
<evidence type="ECO:0000313" key="8">
    <source>
        <dbReference type="Proteomes" id="UP000321736"/>
    </source>
</evidence>
<dbReference type="FunFam" id="3.30.70.1560:FF:000001">
    <property type="entry name" value="Pseudouridine synthase"/>
    <property type="match status" value="1"/>
</dbReference>
<organism evidence="7 8">
    <name type="scientific">Staphylococcus piscifermentans</name>
    <dbReference type="NCBI Taxonomy" id="70258"/>
    <lineage>
        <taxon>Bacteria</taxon>
        <taxon>Bacillati</taxon>
        <taxon>Bacillota</taxon>
        <taxon>Bacilli</taxon>
        <taxon>Bacillales</taxon>
        <taxon>Staphylococcaceae</taxon>
        <taxon>Staphylococcus</taxon>
    </lineage>
</organism>
<dbReference type="FunFam" id="3.10.290.10:FF:000003">
    <property type="entry name" value="Pseudouridine synthase"/>
    <property type="match status" value="1"/>
</dbReference>
<comment type="similarity">
    <text evidence="1 5">Belongs to the pseudouridine synthase RsuA family.</text>
</comment>
<dbReference type="InterPro" id="IPR000748">
    <property type="entry name" value="PsdUridine_synth_RsuA/RluB/E/F"/>
</dbReference>
<accession>A0A239TYR8</accession>
<dbReference type="GO" id="GO:0005829">
    <property type="term" value="C:cytosol"/>
    <property type="evidence" value="ECO:0007669"/>
    <property type="project" value="UniProtKB-ARBA"/>
</dbReference>
<dbReference type="RefSeq" id="WP_095104703.1">
    <property type="nucleotide sequence ID" value="NZ_BKAR01000009.1"/>
</dbReference>
<dbReference type="InterPro" id="IPR002942">
    <property type="entry name" value="S4_RNA-bd"/>
</dbReference>
<dbReference type="InterPro" id="IPR006145">
    <property type="entry name" value="PsdUridine_synth_RsuA/RluA"/>
</dbReference>
<dbReference type="SMART" id="SM00363">
    <property type="entry name" value="S4"/>
    <property type="match status" value="1"/>
</dbReference>
<keyword evidence="3 5" id="KW-0413">Isomerase</keyword>
<dbReference type="Gene3D" id="3.30.70.580">
    <property type="entry name" value="Pseudouridine synthase I, catalytic domain, N-terminal subdomain"/>
    <property type="match status" value="1"/>
</dbReference>
<keyword evidence="8" id="KW-1185">Reference proteome</keyword>